<reference evidence="6 7" key="1">
    <citation type="submission" date="2024-10" db="EMBL/GenBank/DDBJ databases">
        <title>The Natural Products Discovery Center: Release of the First 8490 Sequenced Strains for Exploring Actinobacteria Biosynthetic Diversity.</title>
        <authorList>
            <person name="Kalkreuter E."/>
            <person name="Kautsar S.A."/>
            <person name="Yang D."/>
            <person name="Bader C.D."/>
            <person name="Teijaro C.N."/>
            <person name="Fluegel L."/>
            <person name="Davis C.M."/>
            <person name="Simpson J.R."/>
            <person name="Lauterbach L."/>
            <person name="Steele A.D."/>
            <person name="Gui C."/>
            <person name="Meng S."/>
            <person name="Li G."/>
            <person name="Viehrig K."/>
            <person name="Ye F."/>
            <person name="Su P."/>
            <person name="Kiefer A.F."/>
            <person name="Nichols A."/>
            <person name="Cepeda A.J."/>
            <person name="Yan W."/>
            <person name="Fan B."/>
            <person name="Jiang Y."/>
            <person name="Adhikari A."/>
            <person name="Zheng C.-J."/>
            <person name="Schuster L."/>
            <person name="Cowan T.M."/>
            <person name="Smanski M.J."/>
            <person name="Chevrette M.G."/>
            <person name="De Carvalho L.P.S."/>
            <person name="Shen B."/>
        </authorList>
    </citation>
    <scope>NUCLEOTIDE SEQUENCE [LARGE SCALE GENOMIC DNA]</scope>
    <source>
        <strain evidence="6 7">NPDC019377</strain>
    </source>
</reference>
<protein>
    <submittedName>
        <fullName evidence="6">TetR/AcrR family transcriptional regulator</fullName>
    </submittedName>
</protein>
<name>A0ABW7VXR5_9NOCA</name>
<dbReference type="PANTHER" id="PTHR47506:SF1">
    <property type="entry name" value="HTH-TYPE TRANSCRIPTIONAL REGULATOR YJDC"/>
    <property type="match status" value="1"/>
</dbReference>
<dbReference type="Pfam" id="PF00440">
    <property type="entry name" value="TetR_N"/>
    <property type="match status" value="1"/>
</dbReference>
<organism evidence="6 7">
    <name type="scientific">Nocardia testacea</name>
    <dbReference type="NCBI Taxonomy" id="248551"/>
    <lineage>
        <taxon>Bacteria</taxon>
        <taxon>Bacillati</taxon>
        <taxon>Actinomycetota</taxon>
        <taxon>Actinomycetes</taxon>
        <taxon>Mycobacteriales</taxon>
        <taxon>Nocardiaceae</taxon>
        <taxon>Nocardia</taxon>
    </lineage>
</organism>
<dbReference type="PROSITE" id="PS50977">
    <property type="entry name" value="HTH_TETR_2"/>
    <property type="match status" value="1"/>
</dbReference>
<dbReference type="InterPro" id="IPR036271">
    <property type="entry name" value="Tet_transcr_reg_TetR-rel_C_sf"/>
</dbReference>
<sequence>MTADGRMSREPLPTTREHVLGVARDLFYREGVRATGVDRVAAAAAVAPTTLYRLFASKDDLVAAYVEREDRHYRDWLRAAVATGSDSRASILAMFDALAEQIAAPGCRGCPFLIALGEFPDDQVLAHRHAAPTKDWVRSQFRALSAALAETSNAEPPSHLADELFLMMEGVYASVQSFGPDGPALRALTLVDHLLP</sequence>
<proteinExistence type="predicted"/>
<keyword evidence="7" id="KW-1185">Reference proteome</keyword>
<dbReference type="PANTHER" id="PTHR47506">
    <property type="entry name" value="TRANSCRIPTIONAL REGULATORY PROTEIN"/>
    <property type="match status" value="1"/>
</dbReference>
<dbReference type="SUPFAM" id="SSF48498">
    <property type="entry name" value="Tetracyclin repressor-like, C-terminal domain"/>
    <property type="match status" value="1"/>
</dbReference>
<dbReference type="InterPro" id="IPR001647">
    <property type="entry name" value="HTH_TetR"/>
</dbReference>
<accession>A0ABW7VXR5</accession>
<dbReference type="Proteomes" id="UP001611494">
    <property type="component" value="Unassembled WGS sequence"/>
</dbReference>
<gene>
    <name evidence="6" type="ORF">ACH49Z_09960</name>
</gene>
<keyword evidence="1" id="KW-0805">Transcription regulation</keyword>
<evidence type="ECO:0000259" key="5">
    <source>
        <dbReference type="PROSITE" id="PS50977"/>
    </source>
</evidence>
<dbReference type="Gene3D" id="1.10.357.10">
    <property type="entry name" value="Tetracycline Repressor, domain 2"/>
    <property type="match status" value="1"/>
</dbReference>
<dbReference type="RefSeq" id="WP_397061499.1">
    <property type="nucleotide sequence ID" value="NZ_JBIRYL010000001.1"/>
</dbReference>
<dbReference type="SUPFAM" id="SSF46689">
    <property type="entry name" value="Homeodomain-like"/>
    <property type="match status" value="1"/>
</dbReference>
<dbReference type="EMBL" id="JBIRYL010000001">
    <property type="protein sequence ID" value="MFI2230161.1"/>
    <property type="molecule type" value="Genomic_DNA"/>
</dbReference>
<keyword evidence="3" id="KW-0804">Transcription</keyword>
<evidence type="ECO:0000256" key="4">
    <source>
        <dbReference type="PROSITE-ProRule" id="PRU00335"/>
    </source>
</evidence>
<keyword evidence="2 4" id="KW-0238">DNA-binding</keyword>
<evidence type="ECO:0000256" key="2">
    <source>
        <dbReference type="ARBA" id="ARBA00023125"/>
    </source>
</evidence>
<evidence type="ECO:0000256" key="1">
    <source>
        <dbReference type="ARBA" id="ARBA00023015"/>
    </source>
</evidence>
<evidence type="ECO:0000313" key="7">
    <source>
        <dbReference type="Proteomes" id="UP001611494"/>
    </source>
</evidence>
<comment type="caution">
    <text evidence="6">The sequence shown here is derived from an EMBL/GenBank/DDBJ whole genome shotgun (WGS) entry which is preliminary data.</text>
</comment>
<evidence type="ECO:0000256" key="3">
    <source>
        <dbReference type="ARBA" id="ARBA00023163"/>
    </source>
</evidence>
<dbReference type="PRINTS" id="PR00455">
    <property type="entry name" value="HTHTETR"/>
</dbReference>
<evidence type="ECO:0000313" key="6">
    <source>
        <dbReference type="EMBL" id="MFI2230161.1"/>
    </source>
</evidence>
<feature type="DNA-binding region" description="H-T-H motif" evidence="4">
    <location>
        <begin position="36"/>
        <end position="55"/>
    </location>
</feature>
<feature type="domain" description="HTH tetR-type" evidence="5">
    <location>
        <begin position="13"/>
        <end position="73"/>
    </location>
</feature>
<dbReference type="InterPro" id="IPR009057">
    <property type="entry name" value="Homeodomain-like_sf"/>
</dbReference>